<protein>
    <submittedName>
        <fullName evidence="2">Uncharacterized protein</fullName>
    </submittedName>
</protein>
<gene>
    <name evidence="2" type="ORF">EI982_09065</name>
</gene>
<dbReference type="KEGG" id="hra:EI982_09065"/>
<dbReference type="GeneID" id="43369684"/>
<reference evidence="2 3" key="1">
    <citation type="submission" date="2018-12" db="EMBL/GenBank/DDBJ databases">
        <title>Complete genome sequence of Haloplanus rallus MBLA0036.</title>
        <authorList>
            <person name="Nam Y.-d."/>
            <person name="Kang J."/>
            <person name="Chung W.-H."/>
            <person name="Park Y.S."/>
        </authorList>
    </citation>
    <scope>NUCLEOTIDE SEQUENCE [LARGE SCALE GENOMIC DNA]</scope>
    <source>
        <strain evidence="2 3">MBLA0036</strain>
    </source>
</reference>
<dbReference type="Proteomes" id="UP000428325">
    <property type="component" value="Chromosome"/>
</dbReference>
<evidence type="ECO:0000313" key="3">
    <source>
        <dbReference type="Proteomes" id="UP000428325"/>
    </source>
</evidence>
<proteinExistence type="predicted"/>
<dbReference type="RefSeq" id="WP_157689384.1">
    <property type="nucleotide sequence ID" value="NZ_CP034345.1"/>
</dbReference>
<dbReference type="AlphaFoldDB" id="A0A6B9F8W7"/>
<accession>A0A6B9F8W7</accession>
<name>A0A6B9F8W7_9EURY</name>
<feature type="region of interest" description="Disordered" evidence="1">
    <location>
        <begin position="55"/>
        <end position="82"/>
    </location>
</feature>
<evidence type="ECO:0000256" key="1">
    <source>
        <dbReference type="SAM" id="MobiDB-lite"/>
    </source>
</evidence>
<dbReference type="EMBL" id="CP034345">
    <property type="protein sequence ID" value="QGX94927.1"/>
    <property type="molecule type" value="Genomic_DNA"/>
</dbReference>
<sequence length="82" mass="8610">MPIGWGGRRLLHLTVLRVVDVTDQHIVPVDDGHGRRRRWDTASRSVAAASPTVRAFPSTTTTGGREPAAQRALGGGAAGARG</sequence>
<organism evidence="2 3">
    <name type="scientific">Haloplanus rallus</name>
    <dbReference type="NCBI Taxonomy" id="1816183"/>
    <lineage>
        <taxon>Archaea</taxon>
        <taxon>Methanobacteriati</taxon>
        <taxon>Methanobacteriota</taxon>
        <taxon>Stenosarchaea group</taxon>
        <taxon>Halobacteria</taxon>
        <taxon>Halobacteriales</taxon>
        <taxon>Haloferacaceae</taxon>
        <taxon>Haloplanus</taxon>
    </lineage>
</organism>
<feature type="compositionally biased region" description="Gly residues" evidence="1">
    <location>
        <begin position="73"/>
        <end position="82"/>
    </location>
</feature>
<evidence type="ECO:0000313" key="2">
    <source>
        <dbReference type="EMBL" id="QGX94927.1"/>
    </source>
</evidence>
<keyword evidence="3" id="KW-1185">Reference proteome</keyword>